<dbReference type="InParanoid" id="C3YY47"/>
<dbReference type="AlphaFoldDB" id="C3YY47"/>
<feature type="compositionally biased region" description="Basic and acidic residues" evidence="1">
    <location>
        <begin position="104"/>
        <end position="115"/>
    </location>
</feature>
<protein>
    <submittedName>
        <fullName evidence="2">Uncharacterized protein</fullName>
    </submittedName>
</protein>
<feature type="compositionally biased region" description="Low complexity" evidence="1">
    <location>
        <begin position="185"/>
        <end position="194"/>
    </location>
</feature>
<feature type="region of interest" description="Disordered" evidence="1">
    <location>
        <begin position="502"/>
        <end position="539"/>
    </location>
</feature>
<proteinExistence type="predicted"/>
<feature type="compositionally biased region" description="Basic and acidic residues" evidence="1">
    <location>
        <begin position="135"/>
        <end position="162"/>
    </location>
</feature>
<sequence>MESDFARETSGRRCKVCRLPVRGHPGPYGRGKCKFERREGSSDEEYFKQQRGSSHVEEKLQSLRRESKVSDLVRAAWSDSISEDTDETQVRQSRSLNLKKSSGRSRENASTRARSEPPVQFSRHRTRSSSSEATAARDKAKPDIRDLRKSRGLVKEVDKALDELLNPDISHGKQPRSKRYQDRGSVSSSSQSDSTESDFVREPARRRQRRRGSRGKMKGKHVSSKRPVSRRRCDSYDSDTSSGMADDSRSRSTKRRRRRAGKSGKMKGKHVSSKRSVSRRRCDSSDSDTSSGMSDDSRSRSTKRRRRRAGKSGRKRTINDSGTRRVKVDWPQHRVHFPGHGKEGGVTYDQLSLPMFVHGFLKNVLYSERVSVDAEHKLVHLADLMFDAVYYNWELVREVHASLLYGIEYGSLTWGSRGTFDAVRERHYRTQAGVARGNPSSLKAGPVREARAAGSRPRYCGGFQYGSCSLQSGHWSSRWNAPMLHVCSACLIVRGIQEPHSSQDCQYKPRPFLGSTGDTAHLSQRPGPSRGRSQSDQVT</sequence>
<name>C3YY47_BRAFL</name>
<evidence type="ECO:0000256" key="1">
    <source>
        <dbReference type="SAM" id="MobiDB-lite"/>
    </source>
</evidence>
<feature type="compositionally biased region" description="Polar residues" evidence="1">
    <location>
        <begin position="90"/>
        <end position="100"/>
    </location>
</feature>
<feature type="compositionally biased region" description="Basic residues" evidence="1">
    <location>
        <begin position="206"/>
        <end position="230"/>
    </location>
</feature>
<feature type="region of interest" description="Disordered" evidence="1">
    <location>
        <begin position="79"/>
        <end position="327"/>
    </location>
</feature>
<feature type="compositionally biased region" description="Basic residues" evidence="1">
    <location>
        <begin position="251"/>
        <end position="279"/>
    </location>
</feature>
<accession>C3YY47</accession>
<feature type="compositionally biased region" description="Basic and acidic residues" evidence="1">
    <location>
        <begin position="33"/>
        <end position="67"/>
    </location>
</feature>
<organism>
    <name type="scientific">Branchiostoma floridae</name>
    <name type="common">Florida lancelet</name>
    <name type="synonym">Amphioxus</name>
    <dbReference type="NCBI Taxonomy" id="7739"/>
    <lineage>
        <taxon>Eukaryota</taxon>
        <taxon>Metazoa</taxon>
        <taxon>Chordata</taxon>
        <taxon>Cephalochordata</taxon>
        <taxon>Leptocardii</taxon>
        <taxon>Amphioxiformes</taxon>
        <taxon>Branchiostomatidae</taxon>
        <taxon>Branchiostoma</taxon>
    </lineage>
</organism>
<gene>
    <name evidence="2" type="ORF">BRAFLDRAFT_79927</name>
</gene>
<feature type="compositionally biased region" description="Basic residues" evidence="1">
    <location>
        <begin position="300"/>
        <end position="316"/>
    </location>
</feature>
<dbReference type="EMBL" id="GG666563">
    <property type="protein sequence ID" value="EEN55006.1"/>
    <property type="molecule type" value="Genomic_DNA"/>
</dbReference>
<evidence type="ECO:0000313" key="2">
    <source>
        <dbReference type="EMBL" id="EEN55006.1"/>
    </source>
</evidence>
<feature type="region of interest" description="Disordered" evidence="1">
    <location>
        <begin position="18"/>
        <end position="67"/>
    </location>
</feature>
<reference evidence="2" key="1">
    <citation type="journal article" date="2008" name="Nature">
        <title>The amphioxus genome and the evolution of the chordate karyotype.</title>
        <authorList>
            <consortium name="US DOE Joint Genome Institute (JGI-PGF)"/>
            <person name="Putnam N.H."/>
            <person name="Butts T."/>
            <person name="Ferrier D.E.K."/>
            <person name="Furlong R.F."/>
            <person name="Hellsten U."/>
            <person name="Kawashima T."/>
            <person name="Robinson-Rechavi M."/>
            <person name="Shoguchi E."/>
            <person name="Terry A."/>
            <person name="Yu J.-K."/>
            <person name="Benito-Gutierrez E.L."/>
            <person name="Dubchak I."/>
            <person name="Garcia-Fernandez J."/>
            <person name="Gibson-Brown J.J."/>
            <person name="Grigoriev I.V."/>
            <person name="Horton A.C."/>
            <person name="de Jong P.J."/>
            <person name="Jurka J."/>
            <person name="Kapitonov V.V."/>
            <person name="Kohara Y."/>
            <person name="Kuroki Y."/>
            <person name="Lindquist E."/>
            <person name="Lucas S."/>
            <person name="Osoegawa K."/>
            <person name="Pennacchio L.A."/>
            <person name="Salamov A.A."/>
            <person name="Satou Y."/>
            <person name="Sauka-Spengler T."/>
            <person name="Schmutz J."/>
            <person name="Shin-I T."/>
            <person name="Toyoda A."/>
            <person name="Bronner-Fraser M."/>
            <person name="Fujiyama A."/>
            <person name="Holland L.Z."/>
            <person name="Holland P.W.H."/>
            <person name="Satoh N."/>
            <person name="Rokhsar D.S."/>
        </authorList>
    </citation>
    <scope>NUCLEOTIDE SEQUENCE [LARGE SCALE GENOMIC DNA]</scope>
    <source>
        <strain evidence="2">S238N-H82</strain>
        <tissue evidence="2">Testes</tissue>
    </source>
</reference>